<accession>A0AA88HB67</accession>
<proteinExistence type="inferred from homology"/>
<evidence type="ECO:0000256" key="1">
    <source>
        <dbReference type="ARBA" id="ARBA00022617"/>
    </source>
</evidence>
<name>A0AA88HB67_ARTSF</name>
<keyword evidence="3" id="KW-0408">Iron</keyword>
<dbReference type="GO" id="GO:0019825">
    <property type="term" value="F:oxygen binding"/>
    <property type="evidence" value="ECO:0007669"/>
    <property type="project" value="InterPro"/>
</dbReference>
<dbReference type="GO" id="GO:0005344">
    <property type="term" value="F:oxygen carrier activity"/>
    <property type="evidence" value="ECO:0007669"/>
    <property type="project" value="UniProtKB-KW"/>
</dbReference>
<comment type="similarity">
    <text evidence="4">Belongs to the globin family.</text>
</comment>
<keyword evidence="7" id="KW-1185">Reference proteome</keyword>
<dbReference type="SUPFAM" id="SSF46458">
    <property type="entry name" value="Globin-like"/>
    <property type="match status" value="1"/>
</dbReference>
<keyword evidence="2" id="KW-0479">Metal-binding</keyword>
<dbReference type="InterPro" id="IPR000971">
    <property type="entry name" value="Globin"/>
</dbReference>
<evidence type="ECO:0000256" key="2">
    <source>
        <dbReference type="ARBA" id="ARBA00022723"/>
    </source>
</evidence>
<dbReference type="Gene3D" id="1.10.490.10">
    <property type="entry name" value="Globins"/>
    <property type="match status" value="1"/>
</dbReference>
<dbReference type="InterPro" id="IPR050532">
    <property type="entry name" value="Globin-like_OT"/>
</dbReference>
<dbReference type="Pfam" id="PF00042">
    <property type="entry name" value="Globin"/>
    <property type="match status" value="1"/>
</dbReference>
<evidence type="ECO:0000313" key="7">
    <source>
        <dbReference type="Proteomes" id="UP001187531"/>
    </source>
</evidence>
<evidence type="ECO:0000259" key="5">
    <source>
        <dbReference type="PROSITE" id="PS01033"/>
    </source>
</evidence>
<dbReference type="GO" id="GO:0046872">
    <property type="term" value="F:metal ion binding"/>
    <property type="evidence" value="ECO:0007669"/>
    <property type="project" value="UniProtKB-KW"/>
</dbReference>
<dbReference type="PANTHER" id="PTHR46458:SF5">
    <property type="entry name" value="GLOBIN FAMILY PROFILE DOMAIN-CONTAINING PROTEIN"/>
    <property type="match status" value="1"/>
</dbReference>
<evidence type="ECO:0000256" key="3">
    <source>
        <dbReference type="ARBA" id="ARBA00023004"/>
    </source>
</evidence>
<dbReference type="InterPro" id="IPR009050">
    <property type="entry name" value="Globin-like_sf"/>
</dbReference>
<keyword evidence="4" id="KW-0561">Oxygen transport</keyword>
<sequence>MGCELSRFLKKVDKQVEDGACPKTCPVIPTQTLASDPRMPLTTRQKYSMLASWKAINRAMEPTGVYMFIKLFEENEELVELFDKFKALPRIDGEANDLSGLESSLELAEHATAVMATLDEGIKALDTVDVFDDFLRQIGRTHKRIPGFKKEYFSRIEPAFLESAKMTLGDRYTDNIESIYKITINLVIETLIKGFEMEDFGEISMVETIS</sequence>
<comment type="caution">
    <text evidence="6">The sequence shown here is derived from an EMBL/GenBank/DDBJ whole genome shotgun (WGS) entry which is preliminary data.</text>
</comment>
<keyword evidence="4" id="KW-0813">Transport</keyword>
<dbReference type="PROSITE" id="PS01033">
    <property type="entry name" value="GLOBIN"/>
    <property type="match status" value="1"/>
</dbReference>
<organism evidence="6 7">
    <name type="scientific">Artemia franciscana</name>
    <name type="common">Brine shrimp</name>
    <name type="synonym">Artemia sanfranciscana</name>
    <dbReference type="NCBI Taxonomy" id="6661"/>
    <lineage>
        <taxon>Eukaryota</taxon>
        <taxon>Metazoa</taxon>
        <taxon>Ecdysozoa</taxon>
        <taxon>Arthropoda</taxon>
        <taxon>Crustacea</taxon>
        <taxon>Branchiopoda</taxon>
        <taxon>Anostraca</taxon>
        <taxon>Artemiidae</taxon>
        <taxon>Artemia</taxon>
    </lineage>
</organism>
<gene>
    <name evidence="6" type="ORF">QYM36_014955</name>
</gene>
<evidence type="ECO:0000256" key="4">
    <source>
        <dbReference type="RuleBase" id="RU000356"/>
    </source>
</evidence>
<dbReference type="Proteomes" id="UP001187531">
    <property type="component" value="Unassembled WGS sequence"/>
</dbReference>
<dbReference type="AlphaFoldDB" id="A0AA88HB67"/>
<dbReference type="GO" id="GO:0020037">
    <property type="term" value="F:heme binding"/>
    <property type="evidence" value="ECO:0007669"/>
    <property type="project" value="InterPro"/>
</dbReference>
<dbReference type="PANTHER" id="PTHR46458">
    <property type="entry name" value="BLR2807 PROTEIN"/>
    <property type="match status" value="1"/>
</dbReference>
<dbReference type="InterPro" id="IPR012292">
    <property type="entry name" value="Globin/Proto"/>
</dbReference>
<reference evidence="6" key="1">
    <citation type="submission" date="2023-07" db="EMBL/GenBank/DDBJ databases">
        <title>Chromosome-level genome assembly of Artemia franciscana.</title>
        <authorList>
            <person name="Jo E."/>
        </authorList>
    </citation>
    <scope>NUCLEOTIDE SEQUENCE</scope>
    <source>
        <tissue evidence="6">Whole body</tissue>
    </source>
</reference>
<protein>
    <recommendedName>
        <fullName evidence="5">Globin domain-containing protein</fullName>
    </recommendedName>
</protein>
<feature type="domain" description="Globin" evidence="5">
    <location>
        <begin position="40"/>
        <end position="196"/>
    </location>
</feature>
<keyword evidence="1 4" id="KW-0349">Heme</keyword>
<dbReference type="EMBL" id="JAVRJZ010000019">
    <property type="protein sequence ID" value="KAK2707104.1"/>
    <property type="molecule type" value="Genomic_DNA"/>
</dbReference>
<evidence type="ECO:0000313" key="6">
    <source>
        <dbReference type="EMBL" id="KAK2707104.1"/>
    </source>
</evidence>